<feature type="domain" description="THAP4-like heme-binding" evidence="2">
    <location>
        <begin position="10"/>
        <end position="165"/>
    </location>
</feature>
<protein>
    <recommendedName>
        <fullName evidence="2">THAP4-like heme-binding domain-containing protein</fullName>
    </recommendedName>
</protein>
<keyword evidence="4" id="KW-1185">Reference proteome</keyword>
<reference evidence="3" key="1">
    <citation type="journal article" date="2020" name="G3 (Bethesda)">
        <title>High-Quality Assemblies for Three Invasive Social Wasps from the &lt;i&gt;Vespula&lt;/i&gt; Genus.</title>
        <authorList>
            <person name="Harrop T.W.R."/>
            <person name="Guhlin J."/>
            <person name="McLaughlin G.M."/>
            <person name="Permina E."/>
            <person name="Stockwell P."/>
            <person name="Gilligan J."/>
            <person name="Le Lec M.F."/>
            <person name="Gruber M.A.M."/>
            <person name="Quinn O."/>
            <person name="Lovegrove M."/>
            <person name="Duncan E.J."/>
            <person name="Remnant E.J."/>
            <person name="Van Eeckhoven J."/>
            <person name="Graham B."/>
            <person name="Knapp R.A."/>
            <person name="Langford K.W."/>
            <person name="Kronenberg Z."/>
            <person name="Press M.O."/>
            <person name="Eacker S.M."/>
            <person name="Wilson-Rankin E.E."/>
            <person name="Purcell J."/>
            <person name="Lester P.J."/>
            <person name="Dearden P.K."/>
        </authorList>
    </citation>
    <scope>NUCLEOTIDE SEQUENCE</scope>
    <source>
        <strain evidence="3">Linc-1</strain>
    </source>
</reference>
<proteinExistence type="predicted"/>
<name>A0A834JBB5_VESGE</name>
<dbReference type="InterPro" id="IPR012674">
    <property type="entry name" value="Calycin"/>
</dbReference>
<dbReference type="CDD" id="cd07828">
    <property type="entry name" value="lipocalin_heme-bd-THAP4-like"/>
    <property type="match status" value="1"/>
</dbReference>
<dbReference type="PANTHER" id="PTHR15854:SF4">
    <property type="entry name" value="PEROXYNITRITE ISOMERASE THAP4"/>
    <property type="match status" value="1"/>
</dbReference>
<comment type="catalytic activity">
    <reaction evidence="1">
        <text>peroxynitrite = nitrate</text>
        <dbReference type="Rhea" id="RHEA:63116"/>
        <dbReference type="ChEBI" id="CHEBI:17632"/>
        <dbReference type="ChEBI" id="CHEBI:25941"/>
    </reaction>
    <physiologicalReaction direction="left-to-right" evidence="1">
        <dbReference type="Rhea" id="RHEA:63117"/>
    </physiologicalReaction>
</comment>
<evidence type="ECO:0000313" key="3">
    <source>
        <dbReference type="EMBL" id="KAF7382456.1"/>
    </source>
</evidence>
<dbReference type="InterPro" id="IPR045165">
    <property type="entry name" value="Nitrobindin"/>
</dbReference>
<evidence type="ECO:0000313" key="4">
    <source>
        <dbReference type="Proteomes" id="UP000617340"/>
    </source>
</evidence>
<dbReference type="InterPro" id="IPR014878">
    <property type="entry name" value="THAP4-like_heme-bd"/>
</dbReference>
<dbReference type="PANTHER" id="PTHR15854">
    <property type="entry name" value="THAP4 PROTEIN"/>
    <property type="match status" value="1"/>
</dbReference>
<dbReference type="Proteomes" id="UP000617340">
    <property type="component" value="Unassembled WGS sequence"/>
</dbReference>
<dbReference type="Gene3D" id="2.40.128.20">
    <property type="match status" value="1"/>
</dbReference>
<dbReference type="Pfam" id="PF08768">
    <property type="entry name" value="THAP4_heme-bd"/>
    <property type="match status" value="1"/>
</dbReference>
<organism evidence="3 4">
    <name type="scientific">Vespula germanica</name>
    <name type="common">German yellow jacket</name>
    <name type="synonym">Paravespula germanica</name>
    <dbReference type="NCBI Taxonomy" id="30212"/>
    <lineage>
        <taxon>Eukaryota</taxon>
        <taxon>Metazoa</taxon>
        <taxon>Ecdysozoa</taxon>
        <taxon>Arthropoda</taxon>
        <taxon>Hexapoda</taxon>
        <taxon>Insecta</taxon>
        <taxon>Pterygota</taxon>
        <taxon>Neoptera</taxon>
        <taxon>Endopterygota</taxon>
        <taxon>Hymenoptera</taxon>
        <taxon>Apocrita</taxon>
        <taxon>Aculeata</taxon>
        <taxon>Vespoidea</taxon>
        <taxon>Vespidae</taxon>
        <taxon>Vespinae</taxon>
        <taxon>Vespula</taxon>
    </lineage>
</organism>
<accession>A0A834JBB5</accession>
<evidence type="ECO:0000259" key="2">
    <source>
        <dbReference type="Pfam" id="PF08768"/>
    </source>
</evidence>
<evidence type="ECO:0000256" key="1">
    <source>
        <dbReference type="ARBA" id="ARBA00036993"/>
    </source>
</evidence>
<dbReference type="SUPFAM" id="SSF50814">
    <property type="entry name" value="Lipocalins"/>
    <property type="match status" value="1"/>
</dbReference>
<sequence>MNRLGMHDALKQIASLEGKWSTDKNNYGLGTFPTIKPFTYCEEMTFTSIGQPMFNYVAQSWDSVSKKPLHREVGFMKVIPGTNKVSLLLAHNFGLTTIEEGTITDNIINLKSTGIIRPCEGIKLSHVIETCRKFEINGNSLKHIFYMATSTVPELTEHLCITYTKIAKESDE</sequence>
<gene>
    <name evidence="3" type="ORF">HZH68_015375</name>
</gene>
<dbReference type="AlphaFoldDB" id="A0A834JBB5"/>
<dbReference type="EMBL" id="JACSDZ010000020">
    <property type="protein sequence ID" value="KAF7382456.1"/>
    <property type="molecule type" value="Genomic_DNA"/>
</dbReference>
<comment type="caution">
    <text evidence="3">The sequence shown here is derived from an EMBL/GenBank/DDBJ whole genome shotgun (WGS) entry which is preliminary data.</text>
</comment>